<dbReference type="Pfam" id="PF14767">
    <property type="entry name" value="RPA_interact_M"/>
    <property type="match status" value="1"/>
</dbReference>
<evidence type="ECO:0000259" key="8">
    <source>
        <dbReference type="Pfam" id="PF14768"/>
    </source>
</evidence>
<organism evidence="9 10">
    <name type="scientific">Felis catus</name>
    <name type="common">Cat</name>
    <name type="synonym">Felis silvestris catus</name>
    <dbReference type="NCBI Taxonomy" id="9685"/>
    <lineage>
        <taxon>Eukaryota</taxon>
        <taxon>Metazoa</taxon>
        <taxon>Chordata</taxon>
        <taxon>Craniata</taxon>
        <taxon>Vertebrata</taxon>
        <taxon>Euteleostomi</taxon>
        <taxon>Mammalia</taxon>
        <taxon>Eutheria</taxon>
        <taxon>Laurasiatheria</taxon>
        <taxon>Carnivora</taxon>
        <taxon>Feliformia</taxon>
        <taxon>Felidae</taxon>
        <taxon>Felinae</taxon>
        <taxon>Felis</taxon>
    </lineage>
</organism>
<feature type="domain" description="RPA-interacting protein central" evidence="7">
    <location>
        <begin position="60"/>
        <end position="124"/>
    </location>
</feature>
<evidence type="ECO:0008006" key="11">
    <source>
        <dbReference type="Google" id="ProtNLM"/>
    </source>
</evidence>
<evidence type="ECO:0000256" key="2">
    <source>
        <dbReference type="ARBA" id="ARBA00022723"/>
    </source>
</evidence>
<evidence type="ECO:0000259" key="6">
    <source>
        <dbReference type="Pfam" id="PF14766"/>
    </source>
</evidence>
<evidence type="ECO:0000256" key="4">
    <source>
        <dbReference type="ARBA" id="ARBA00022833"/>
    </source>
</evidence>
<keyword evidence="4" id="KW-0862">Zinc</keyword>
<accession>A0ABI7YGY1</accession>
<reference evidence="9" key="3">
    <citation type="submission" date="2025-09" db="UniProtKB">
        <authorList>
            <consortium name="Ensembl"/>
        </authorList>
    </citation>
    <scope>IDENTIFICATION</scope>
    <source>
        <strain evidence="9">breed Abyssinian</strain>
    </source>
</reference>
<dbReference type="InterPro" id="IPR028155">
    <property type="entry name" value="RPA_interact_central"/>
</dbReference>
<dbReference type="Pfam" id="PF14768">
    <property type="entry name" value="RPA_interact_C"/>
    <property type="match status" value="1"/>
</dbReference>
<dbReference type="InterPro" id="IPR028158">
    <property type="entry name" value="RPA_interact_N_dom"/>
</dbReference>
<evidence type="ECO:0000313" key="10">
    <source>
        <dbReference type="Proteomes" id="UP000823872"/>
    </source>
</evidence>
<keyword evidence="3" id="KW-0863">Zinc-finger</keyword>
<keyword evidence="2" id="KW-0479">Metal-binding</keyword>
<dbReference type="PANTHER" id="PTHR31742">
    <property type="entry name" value="RPA-INTERACTING PROTEIN RPAIN"/>
    <property type="match status" value="1"/>
</dbReference>
<proteinExistence type="predicted"/>
<dbReference type="InterPro" id="IPR028159">
    <property type="entry name" value="RPA_interact_C_dom"/>
</dbReference>
<evidence type="ECO:0000256" key="5">
    <source>
        <dbReference type="ARBA" id="ARBA00023242"/>
    </source>
</evidence>
<dbReference type="Pfam" id="PF14766">
    <property type="entry name" value="RPA_interact_N"/>
    <property type="match status" value="1"/>
</dbReference>
<keyword evidence="10" id="KW-1185">Reference proteome</keyword>
<comment type="subcellular location">
    <subcellularLocation>
        <location evidence="1">Nucleus</location>
    </subcellularLocation>
</comment>
<dbReference type="Ensembl" id="ENSFCTT00005047416.1">
    <property type="protein sequence ID" value="ENSFCTP00005034119.1"/>
    <property type="gene ID" value="ENSFCTG00005016489.1"/>
</dbReference>
<dbReference type="PANTHER" id="PTHR31742:SF1">
    <property type="entry name" value="RPA-INTERACTING PROTEIN"/>
    <property type="match status" value="1"/>
</dbReference>
<dbReference type="Proteomes" id="UP000823872">
    <property type="component" value="Chromosome E1"/>
</dbReference>
<protein>
    <recommendedName>
        <fullName evidence="11">RPA interacting protein</fullName>
    </recommendedName>
</protein>
<reference evidence="9" key="2">
    <citation type="submission" date="2025-08" db="UniProtKB">
        <authorList>
            <consortium name="Ensembl"/>
        </authorList>
    </citation>
    <scope>IDENTIFICATION</scope>
    <source>
        <strain evidence="9">breed Abyssinian</strain>
    </source>
</reference>
<keyword evidence="5" id="KW-0539">Nucleus</keyword>
<evidence type="ECO:0000259" key="7">
    <source>
        <dbReference type="Pfam" id="PF14767"/>
    </source>
</evidence>
<name>A0ABI7YGY1_FELCA</name>
<feature type="domain" description="RPA-interacting protein C-terminal" evidence="8">
    <location>
        <begin position="136"/>
        <end position="210"/>
    </location>
</feature>
<gene>
    <name evidence="9" type="primary">RPAIN</name>
</gene>
<dbReference type="GeneTree" id="ENSGT00390000006416"/>
<evidence type="ECO:0000313" key="9">
    <source>
        <dbReference type="Ensembl" id="ENSFCTP00005034119.1"/>
    </source>
</evidence>
<evidence type="ECO:0000256" key="1">
    <source>
        <dbReference type="ARBA" id="ARBA00004123"/>
    </source>
</evidence>
<feature type="domain" description="RPA-interacting protein N-terminal" evidence="6">
    <location>
        <begin position="9"/>
        <end position="47"/>
    </location>
</feature>
<dbReference type="InterPro" id="IPR028156">
    <property type="entry name" value="RIP"/>
</dbReference>
<evidence type="ECO:0000256" key="3">
    <source>
        <dbReference type="ARBA" id="ARBA00022771"/>
    </source>
</evidence>
<reference evidence="9 10" key="1">
    <citation type="submission" date="2021-02" db="EMBL/GenBank/DDBJ databases">
        <title>Safari Cat Assemblies.</title>
        <authorList>
            <person name="Bredemeyer K.R."/>
            <person name="Murphy W.J."/>
        </authorList>
    </citation>
    <scope>NUCLEOTIDE SEQUENCE [LARGE SCALE GENOMIC DNA]</scope>
</reference>
<sequence length="293" mass="32388">MAEAPGSGRRSLYKAAGSPSWKEAFRQGCLERMRNSRDRLLNRYRQAGGGVPGSAQSTLLVHEVMEEEWSALRSVEGRPEVSAQLEEPVDLAVLEEIQQELADQERSIISEYEKSLQFDERCLSIILAEWEANPLICPVCTKSNLRVANGVVTCPCGLYLSNHFPELTEQKLRACIEDSVNAHSAHCPHTPEFSVTQATGERPTLLMSCLHENRLQARVSSSRVGLSPGQSLPSTRGVQRLLWSGLLALDEPLQVFEKSDVLPVLQGRAELHQLIGESVVHPPVGQEVHQVVV</sequence>